<dbReference type="SMART" id="SM00382">
    <property type="entry name" value="AAA"/>
    <property type="match status" value="1"/>
</dbReference>
<keyword evidence="5" id="KW-0804">Transcription</keyword>
<evidence type="ECO:0000259" key="7">
    <source>
        <dbReference type="PROSITE" id="PS51755"/>
    </source>
</evidence>
<dbReference type="InterPro" id="IPR016032">
    <property type="entry name" value="Sig_transdc_resp-reg_C-effctor"/>
</dbReference>
<evidence type="ECO:0000256" key="1">
    <source>
        <dbReference type="ARBA" id="ARBA00005820"/>
    </source>
</evidence>
<dbReference type="SUPFAM" id="SSF46894">
    <property type="entry name" value="C-terminal effector domain of the bipartite response regulators"/>
    <property type="match status" value="1"/>
</dbReference>
<evidence type="ECO:0000256" key="2">
    <source>
        <dbReference type="ARBA" id="ARBA00022737"/>
    </source>
</evidence>
<comment type="similarity">
    <text evidence="1">Belongs to the AfsR/DnrI/RedD regulatory family.</text>
</comment>
<dbReference type="Gene3D" id="3.40.50.300">
    <property type="entry name" value="P-loop containing nucleotide triphosphate hydrolases"/>
    <property type="match status" value="1"/>
</dbReference>
<evidence type="ECO:0000313" key="8">
    <source>
        <dbReference type="EMBL" id="GIE25855.1"/>
    </source>
</evidence>
<dbReference type="PRINTS" id="PR00364">
    <property type="entry name" value="DISEASERSIST"/>
</dbReference>
<dbReference type="Pfam" id="PF03704">
    <property type="entry name" value="BTAD"/>
    <property type="match status" value="1"/>
</dbReference>
<keyword evidence="3" id="KW-0805">Transcription regulation</keyword>
<dbReference type="PANTHER" id="PTHR35807">
    <property type="entry name" value="TRANSCRIPTIONAL REGULATOR REDD-RELATED"/>
    <property type="match status" value="1"/>
</dbReference>
<organism evidence="8 9">
    <name type="scientific">Winogradskya humida</name>
    <dbReference type="NCBI Taxonomy" id="113566"/>
    <lineage>
        <taxon>Bacteria</taxon>
        <taxon>Bacillati</taxon>
        <taxon>Actinomycetota</taxon>
        <taxon>Actinomycetes</taxon>
        <taxon>Micromonosporales</taxon>
        <taxon>Micromonosporaceae</taxon>
        <taxon>Winogradskya</taxon>
    </lineage>
</organism>
<dbReference type="Gene3D" id="1.10.10.10">
    <property type="entry name" value="Winged helix-like DNA-binding domain superfamily/Winged helix DNA-binding domain"/>
    <property type="match status" value="1"/>
</dbReference>
<evidence type="ECO:0000256" key="3">
    <source>
        <dbReference type="ARBA" id="ARBA00023015"/>
    </source>
</evidence>
<name>A0ABQ4A4T6_9ACTN</name>
<dbReference type="Gene3D" id="1.10.8.430">
    <property type="entry name" value="Helical domain of apoptotic protease-activating factors"/>
    <property type="match status" value="1"/>
</dbReference>
<dbReference type="PROSITE" id="PS51755">
    <property type="entry name" value="OMPR_PHOB"/>
    <property type="match status" value="1"/>
</dbReference>
<dbReference type="Gene3D" id="1.25.40.10">
    <property type="entry name" value="Tetratricopeptide repeat domain"/>
    <property type="match status" value="2"/>
</dbReference>
<evidence type="ECO:0000256" key="5">
    <source>
        <dbReference type="ARBA" id="ARBA00023163"/>
    </source>
</evidence>
<protein>
    <submittedName>
        <fullName evidence="8">SARP family transcriptional regulator</fullName>
    </submittedName>
</protein>
<dbReference type="Pfam" id="PF00931">
    <property type="entry name" value="NB-ARC"/>
    <property type="match status" value="1"/>
</dbReference>
<evidence type="ECO:0000256" key="4">
    <source>
        <dbReference type="ARBA" id="ARBA00023125"/>
    </source>
</evidence>
<keyword evidence="4 6" id="KW-0238">DNA-binding</keyword>
<comment type="caution">
    <text evidence="8">The sequence shown here is derived from an EMBL/GenBank/DDBJ whole genome shotgun (WGS) entry which is preliminary data.</text>
</comment>
<dbReference type="SMART" id="SM01043">
    <property type="entry name" value="BTAD"/>
    <property type="match status" value="1"/>
</dbReference>
<feature type="DNA-binding region" description="OmpR/PhoB-type" evidence="6">
    <location>
        <begin position="1"/>
        <end position="93"/>
    </location>
</feature>
<keyword evidence="2" id="KW-0677">Repeat</keyword>
<dbReference type="SUPFAM" id="SSF48452">
    <property type="entry name" value="TPR-like"/>
    <property type="match status" value="3"/>
</dbReference>
<dbReference type="InterPro" id="IPR011990">
    <property type="entry name" value="TPR-like_helical_dom_sf"/>
</dbReference>
<keyword evidence="9" id="KW-1185">Reference proteome</keyword>
<feature type="domain" description="OmpR/PhoB-type" evidence="7">
    <location>
        <begin position="1"/>
        <end position="93"/>
    </location>
</feature>
<dbReference type="EMBL" id="BOMN01000129">
    <property type="protein sequence ID" value="GIE25855.1"/>
    <property type="molecule type" value="Genomic_DNA"/>
</dbReference>
<sequence length="903" mass="98647">MEFRILGPLEVLAGGEPVDIGGPRREIVLASLLLDAGRVVPVTRLTDAIYGDDVPSTARVQTQICISMLRRLLAAHGRPDAIATRSGGYALQVQPGVLDLDLHDESLAAARRSRDAHRLREAVRHYRAALSLWRGSTLEEIGSRMVRAAAGHLDERRMAVWEECIELELQIGGDRDLVAELTGLVMRYPLRERLRGQLMLALYRSDRQAEALEVYRSGRRTMIDELGLEPNSWLRELEYGILNSDVTLRVPRSAPPGPDPVVVRPPAPSARPPALKMLPTDIGDFTGRAGYVHAVEQTFRGHPGRTAVPVVVVVGKPGVGKTTLAVHVAHQLAAEYPDGQFFADLHGRAAGRADPADVLERFLYVLGVPYSAIPQGPGERSELYRGLLSRRRTLILLDNVEDESQVMPLLPGDPGSVVLVTSQTRLSGIPGAVHIELEVFDPDQSLELLARIVGRERIGAEPEAAAALAGLCGQLPLALRIAGARLSSRPKWWIAHLVDRLQDEVSRLDELRHGGMEIRASLSLSYRSVDPAAQRLFRLLGALDFPAFSGWVAVTLLDVPAREAQELLDGLADAQLVETTGTGLGVHSRYRFQDLIRVFARECLAQESPEEREVALKRVLGALSYLSAAAHRRVNGRDRLQLAPAAGRWPLPEHLVEQLVDAPLEWFEQERASIVAGVRQAALAGLDDICWDLALHSVTIFVTSTQLDDWRETHRFGLAAARRAGNQPAAAALLYSVGLVAMLDQRFADARQELADAAALFRAGGDQHGESHAMGELVSADPIEGDLDAAERRYERALRAARRAGDPARTAHVLHDMARVQVQVDGAYTERAMATLDEALELSRRGGSRRLEAQVLHRIGLIHLAQGRPGDAVACFNGVLGAVRELGDPIGEAYALHGLDQRR</sequence>
<reference evidence="8 9" key="1">
    <citation type="submission" date="2021-01" db="EMBL/GenBank/DDBJ databases">
        <title>Whole genome shotgun sequence of Actinoplanes humidus NBRC 14915.</title>
        <authorList>
            <person name="Komaki H."/>
            <person name="Tamura T."/>
        </authorList>
    </citation>
    <scope>NUCLEOTIDE SEQUENCE [LARGE SCALE GENOMIC DNA]</scope>
    <source>
        <strain evidence="8 9">NBRC 14915</strain>
    </source>
</reference>
<evidence type="ECO:0000313" key="9">
    <source>
        <dbReference type="Proteomes" id="UP000603200"/>
    </source>
</evidence>
<dbReference type="InterPro" id="IPR002182">
    <property type="entry name" value="NB-ARC"/>
</dbReference>
<accession>A0ABQ4A4T6</accession>
<dbReference type="InterPro" id="IPR042197">
    <property type="entry name" value="Apaf_helical"/>
</dbReference>
<dbReference type="InterPro" id="IPR005158">
    <property type="entry name" value="BTAD"/>
</dbReference>
<dbReference type="Proteomes" id="UP000603200">
    <property type="component" value="Unassembled WGS sequence"/>
</dbReference>
<dbReference type="RefSeq" id="WP_203842778.1">
    <property type="nucleotide sequence ID" value="NZ_BAAATV010000024.1"/>
</dbReference>
<evidence type="ECO:0000256" key="6">
    <source>
        <dbReference type="PROSITE-ProRule" id="PRU01091"/>
    </source>
</evidence>
<gene>
    <name evidence="8" type="ORF">Ahu01nite_089570</name>
</gene>
<dbReference type="InterPro" id="IPR027417">
    <property type="entry name" value="P-loop_NTPase"/>
</dbReference>
<dbReference type="InterPro" id="IPR003593">
    <property type="entry name" value="AAA+_ATPase"/>
</dbReference>
<dbReference type="InterPro" id="IPR051677">
    <property type="entry name" value="AfsR-DnrI-RedD_regulator"/>
</dbReference>
<dbReference type="PANTHER" id="PTHR35807:SF1">
    <property type="entry name" value="TRANSCRIPTIONAL REGULATOR REDD"/>
    <property type="match status" value="1"/>
</dbReference>
<dbReference type="InterPro" id="IPR036388">
    <property type="entry name" value="WH-like_DNA-bd_sf"/>
</dbReference>
<dbReference type="InterPro" id="IPR001867">
    <property type="entry name" value="OmpR/PhoB-type_DNA-bd"/>
</dbReference>
<dbReference type="CDD" id="cd15831">
    <property type="entry name" value="BTAD"/>
    <property type="match status" value="1"/>
</dbReference>
<dbReference type="SUPFAM" id="SSF52540">
    <property type="entry name" value="P-loop containing nucleoside triphosphate hydrolases"/>
    <property type="match status" value="1"/>
</dbReference>
<proteinExistence type="inferred from homology"/>
<dbReference type="SMART" id="SM00862">
    <property type="entry name" value="Trans_reg_C"/>
    <property type="match status" value="1"/>
</dbReference>